<comment type="caution">
    <text evidence="1">The sequence shown here is derived from an EMBL/GenBank/DDBJ whole genome shotgun (WGS) entry which is preliminary data.</text>
</comment>
<organism evidence="1 2">
    <name type="scientific">Methylobacterium brachiatum</name>
    <dbReference type="NCBI Taxonomy" id="269660"/>
    <lineage>
        <taxon>Bacteria</taxon>
        <taxon>Pseudomonadati</taxon>
        <taxon>Pseudomonadota</taxon>
        <taxon>Alphaproteobacteria</taxon>
        <taxon>Hyphomicrobiales</taxon>
        <taxon>Methylobacteriaceae</taxon>
        <taxon>Methylobacterium</taxon>
    </lineage>
</organism>
<reference evidence="1" key="1">
    <citation type="submission" date="2023-07" db="EMBL/GenBank/DDBJ databases">
        <title>Genomic Encyclopedia of Type Strains, Phase IV (KMG-IV): sequencing the most valuable type-strain genomes for metagenomic binning, comparative biology and taxonomic classification.</title>
        <authorList>
            <person name="Goeker M."/>
        </authorList>
    </citation>
    <scope>NUCLEOTIDE SEQUENCE</scope>
    <source>
        <strain evidence="1">DSM 19569</strain>
    </source>
</reference>
<protein>
    <submittedName>
        <fullName evidence="1">Uncharacterized protein</fullName>
    </submittedName>
</protein>
<accession>A0AAJ1TPM0</accession>
<evidence type="ECO:0000313" key="1">
    <source>
        <dbReference type="EMBL" id="MDQ0542286.1"/>
    </source>
</evidence>
<proteinExistence type="predicted"/>
<dbReference type="RefSeq" id="WP_230365677.1">
    <property type="nucleotide sequence ID" value="NZ_JAJALK010000003.1"/>
</dbReference>
<dbReference type="EMBL" id="JAUSWL010000002">
    <property type="protein sequence ID" value="MDQ0542286.1"/>
    <property type="molecule type" value="Genomic_DNA"/>
</dbReference>
<dbReference type="Proteomes" id="UP001223420">
    <property type="component" value="Unassembled WGS sequence"/>
</dbReference>
<evidence type="ECO:0000313" key="2">
    <source>
        <dbReference type="Proteomes" id="UP001223420"/>
    </source>
</evidence>
<dbReference type="AlphaFoldDB" id="A0AAJ1TPM0"/>
<sequence length="192" mass="21395">MNKSALAPLIVFVLAGFNGTDNFPAQEYRTLTVADWPLKFVQHDFDAFCYSTYRCAVRYNGFTFADDPDDKLQISSASLGSGYPDNLKASYLGVPNFPMPADVSWRSADGTAHHAEVDIAHIFAGGLIKHNAKREDIAEGVSIANPEIILEVNDRTINVYMRAHIPMKTLQIPGNRYSDYRADLVLAWSKTY</sequence>
<name>A0AAJ1TPM0_9HYPH</name>
<gene>
    <name evidence="1" type="ORF">QO001_001204</name>
</gene>